<proteinExistence type="predicted"/>
<dbReference type="InterPro" id="IPR002656">
    <property type="entry name" value="Acyl_transf_3_dom"/>
</dbReference>
<evidence type="ECO:0000256" key="2">
    <source>
        <dbReference type="SAM" id="Phobius"/>
    </source>
</evidence>
<feature type="domain" description="Acyltransferase 3" evidence="3">
    <location>
        <begin position="23"/>
        <end position="343"/>
    </location>
</feature>
<feature type="transmembrane region" description="Helical" evidence="2">
    <location>
        <begin position="241"/>
        <end position="257"/>
    </location>
</feature>
<protein>
    <submittedName>
        <fullName evidence="4">Acyltransferase</fullName>
    </submittedName>
</protein>
<comment type="caution">
    <text evidence="4">The sequence shown here is derived from an EMBL/GenBank/DDBJ whole genome shotgun (WGS) entry which is preliminary data.</text>
</comment>
<organism evidence="4 5">
    <name type="scientific">Pseudomarimonas salicorniae</name>
    <dbReference type="NCBI Taxonomy" id="2933270"/>
    <lineage>
        <taxon>Bacteria</taxon>
        <taxon>Pseudomonadati</taxon>
        <taxon>Pseudomonadota</taxon>
        <taxon>Gammaproteobacteria</taxon>
        <taxon>Lysobacterales</taxon>
        <taxon>Lysobacteraceae</taxon>
        <taxon>Pseudomarimonas</taxon>
    </lineage>
</organism>
<sequence>MNVVRSDVDAFSPTVPTIPGTIPSLDGIRALAVCLVFFAHGGLQWIIPGGLGVTVFFVLSGYLITTLMRREHAASGRLDLPAFYMRRLLRLMPPLLLVIAGTAVLSMLSLVEGAFTAQGLLSALFYFGNYYVIAADFQGLPAGVGVVWSLAVEEHFYLFFPLMAVVLLHVGRPGVSLTVLSGCCLAILAWRCWLAWHGASENYLGMATDTRADSILIGCAMAMWCNPVLDPVPGQSMRRDLAIAAGCILLLALSLLIRDVGFRLTFRYTLQSLAIAPLIYLAVARAASVPFRWLEARFLVYLGSVSYTVYLAHHIVLEALAWHWPRLGGVGTLVIAATLTLLIAEAMRRWVEQPCAVLRRRLHQRRPVDPDQRPAHDRDGNALRPFQQDHATTLERP</sequence>
<dbReference type="RefSeq" id="WP_248206107.1">
    <property type="nucleotide sequence ID" value="NZ_JALNMH010000003.1"/>
</dbReference>
<feature type="transmembrane region" description="Helical" evidence="2">
    <location>
        <begin position="88"/>
        <end position="110"/>
    </location>
</feature>
<accession>A0ABT0GF79</accession>
<keyword evidence="5" id="KW-1185">Reference proteome</keyword>
<dbReference type="InterPro" id="IPR050879">
    <property type="entry name" value="Acyltransferase_3"/>
</dbReference>
<dbReference type="Proteomes" id="UP001431449">
    <property type="component" value="Unassembled WGS sequence"/>
</dbReference>
<evidence type="ECO:0000256" key="1">
    <source>
        <dbReference type="SAM" id="MobiDB-lite"/>
    </source>
</evidence>
<dbReference type="PANTHER" id="PTHR23028:SF53">
    <property type="entry name" value="ACYL_TRANSF_3 DOMAIN-CONTAINING PROTEIN"/>
    <property type="match status" value="1"/>
</dbReference>
<evidence type="ECO:0000313" key="4">
    <source>
        <dbReference type="EMBL" id="MCK7593083.1"/>
    </source>
</evidence>
<feature type="transmembrane region" description="Helical" evidence="2">
    <location>
        <begin position="45"/>
        <end position="67"/>
    </location>
</feature>
<keyword evidence="2" id="KW-0472">Membrane</keyword>
<dbReference type="EMBL" id="JALNMH010000003">
    <property type="protein sequence ID" value="MCK7593083.1"/>
    <property type="molecule type" value="Genomic_DNA"/>
</dbReference>
<keyword evidence="4" id="KW-0012">Acyltransferase</keyword>
<dbReference type="GO" id="GO:0016746">
    <property type="term" value="F:acyltransferase activity"/>
    <property type="evidence" value="ECO:0007669"/>
    <property type="project" value="UniProtKB-KW"/>
</dbReference>
<name>A0ABT0GF79_9GAMM</name>
<gene>
    <name evidence="4" type="ORF">M0G41_05290</name>
</gene>
<reference evidence="4" key="1">
    <citation type="submission" date="2022-04" db="EMBL/GenBank/DDBJ databases">
        <title>Lysobacter sp. CAU 1642 isolated from sea sand.</title>
        <authorList>
            <person name="Kim W."/>
        </authorList>
    </citation>
    <scope>NUCLEOTIDE SEQUENCE</scope>
    <source>
        <strain evidence="4">CAU 1642</strain>
    </source>
</reference>
<feature type="transmembrane region" description="Helical" evidence="2">
    <location>
        <begin position="298"/>
        <end position="317"/>
    </location>
</feature>
<feature type="region of interest" description="Disordered" evidence="1">
    <location>
        <begin position="366"/>
        <end position="397"/>
    </location>
</feature>
<feature type="compositionally biased region" description="Basic and acidic residues" evidence="1">
    <location>
        <begin position="366"/>
        <end position="381"/>
    </location>
</feature>
<evidence type="ECO:0000313" key="5">
    <source>
        <dbReference type="Proteomes" id="UP001431449"/>
    </source>
</evidence>
<evidence type="ECO:0000259" key="3">
    <source>
        <dbReference type="Pfam" id="PF01757"/>
    </source>
</evidence>
<keyword evidence="2" id="KW-1133">Transmembrane helix</keyword>
<keyword evidence="4" id="KW-0808">Transferase</keyword>
<feature type="transmembrane region" description="Helical" evidence="2">
    <location>
        <begin position="157"/>
        <end position="190"/>
    </location>
</feature>
<keyword evidence="2" id="KW-0812">Transmembrane</keyword>
<dbReference type="Pfam" id="PF01757">
    <property type="entry name" value="Acyl_transf_3"/>
    <property type="match status" value="1"/>
</dbReference>
<dbReference type="PANTHER" id="PTHR23028">
    <property type="entry name" value="ACETYLTRANSFERASE"/>
    <property type="match status" value="1"/>
</dbReference>
<feature type="transmembrane region" description="Helical" evidence="2">
    <location>
        <begin position="269"/>
        <end position="286"/>
    </location>
</feature>
<feature type="transmembrane region" description="Helical" evidence="2">
    <location>
        <begin position="323"/>
        <end position="344"/>
    </location>
</feature>